<reference evidence="3 4" key="1">
    <citation type="submission" date="2020-03" db="EMBL/GenBank/DDBJ databases">
        <title>Comparative genomics of Weissella paramesenteroides.</title>
        <authorList>
            <person name="Kant R."/>
            <person name="Takala T."/>
            <person name="Saris P."/>
        </authorList>
    </citation>
    <scope>NUCLEOTIDE SEQUENCE [LARGE SCALE GENOMIC DNA]</scope>
    <source>
        <strain evidence="3 4">SJ27-4</strain>
    </source>
</reference>
<dbReference type="PANTHER" id="PTHR36834:SF1">
    <property type="entry name" value="INTEGRAL MEMBRANE PROTEIN"/>
    <property type="match status" value="1"/>
</dbReference>
<comment type="caution">
    <text evidence="3">The sequence shown here is derived from an EMBL/GenBank/DDBJ whole genome shotgun (WGS) entry which is preliminary data.</text>
</comment>
<organism evidence="3 4">
    <name type="scientific">Weissella paramesenteroides</name>
    <name type="common">Leuconostoc paramesenteroides</name>
    <dbReference type="NCBI Taxonomy" id="1249"/>
    <lineage>
        <taxon>Bacteria</taxon>
        <taxon>Bacillati</taxon>
        <taxon>Bacillota</taxon>
        <taxon>Bacilli</taxon>
        <taxon>Lactobacillales</taxon>
        <taxon>Lactobacillaceae</taxon>
        <taxon>Weissella</taxon>
    </lineage>
</organism>
<dbReference type="InterPro" id="IPR006976">
    <property type="entry name" value="VanZ-like"/>
</dbReference>
<gene>
    <name evidence="3" type="ORF">G9403_09530</name>
</gene>
<feature type="transmembrane region" description="Helical" evidence="1">
    <location>
        <begin position="286"/>
        <end position="305"/>
    </location>
</feature>
<evidence type="ECO:0000259" key="2">
    <source>
        <dbReference type="Pfam" id="PF04892"/>
    </source>
</evidence>
<accession>A0ABD4XKR6</accession>
<feature type="domain" description="VanZ-like" evidence="2">
    <location>
        <begin position="48"/>
        <end position="192"/>
    </location>
</feature>
<dbReference type="Proteomes" id="UP001215461">
    <property type="component" value="Unassembled WGS sequence"/>
</dbReference>
<evidence type="ECO:0000313" key="3">
    <source>
        <dbReference type="EMBL" id="MDF8371872.1"/>
    </source>
</evidence>
<proteinExistence type="predicted"/>
<feature type="transmembrane region" description="Helical" evidence="1">
    <location>
        <begin position="6"/>
        <end position="26"/>
    </location>
</feature>
<feature type="transmembrane region" description="Helical" evidence="1">
    <location>
        <begin position="140"/>
        <end position="163"/>
    </location>
</feature>
<protein>
    <submittedName>
        <fullName evidence="3">VanZ family protein</fullName>
    </submittedName>
</protein>
<dbReference type="EMBL" id="JAANXN010000015">
    <property type="protein sequence ID" value="MDF8371872.1"/>
    <property type="molecule type" value="Genomic_DNA"/>
</dbReference>
<dbReference type="PANTHER" id="PTHR36834">
    <property type="entry name" value="MEMBRANE PROTEIN-RELATED"/>
    <property type="match status" value="1"/>
</dbReference>
<feature type="transmembrane region" description="Helical" evidence="1">
    <location>
        <begin position="38"/>
        <end position="59"/>
    </location>
</feature>
<dbReference type="InterPro" id="IPR053150">
    <property type="entry name" value="Teicoplanin_resist-assoc"/>
</dbReference>
<dbReference type="AlphaFoldDB" id="A0ABD4XKR6"/>
<sequence length="312" mass="36254">MSVFEQPILDAIIVFPIICLILYLPFMFYQYRRYDRVTLWHTIMTFSFIFYLTSAFFIVNLPLPSERYIQHLIAIDYPTMNLDPLKIIKSFISSNPLLHGGSLIAGLRDATVSQVVLNIFLTVPFGIYLRFYYKKSFRTTLLLTILLTSFFEITQLTGLYNIYARPYRLFDVDDLILNTLGGVLGWIFVPLLDKLIPSRERIEHLVINNRDRVTFIHQTLSFTLNITLNILICILLHSFFPNHLATINFFANLLIWGMIPALTSSTIGQQLIQTTVKTAQQKNWRLILRNLSLISCINFVLPTWMTMLGRII</sequence>
<feature type="transmembrane region" description="Helical" evidence="1">
    <location>
        <begin position="213"/>
        <end position="240"/>
    </location>
</feature>
<keyword evidence="1" id="KW-0472">Membrane</keyword>
<feature type="transmembrane region" description="Helical" evidence="1">
    <location>
        <begin position="115"/>
        <end position="133"/>
    </location>
</feature>
<keyword evidence="1" id="KW-0812">Transmembrane</keyword>
<feature type="transmembrane region" description="Helical" evidence="1">
    <location>
        <begin position="175"/>
        <end position="192"/>
    </location>
</feature>
<evidence type="ECO:0000256" key="1">
    <source>
        <dbReference type="SAM" id="Phobius"/>
    </source>
</evidence>
<keyword evidence="1" id="KW-1133">Transmembrane helix</keyword>
<name>A0ABD4XKR6_WEIPA</name>
<feature type="transmembrane region" description="Helical" evidence="1">
    <location>
        <begin position="246"/>
        <end position="265"/>
    </location>
</feature>
<evidence type="ECO:0000313" key="4">
    <source>
        <dbReference type="Proteomes" id="UP001215461"/>
    </source>
</evidence>
<dbReference type="RefSeq" id="WP_002828849.1">
    <property type="nucleotide sequence ID" value="NZ_CABKOP010000009.1"/>
</dbReference>
<dbReference type="KEGG" id="wpa:CO680_07460"/>
<dbReference type="Pfam" id="PF04892">
    <property type="entry name" value="VanZ"/>
    <property type="match status" value="1"/>
</dbReference>